<organism evidence="1 2">
    <name type="scientific">Caryophanon tenue</name>
    <dbReference type="NCBI Taxonomy" id="33978"/>
    <lineage>
        <taxon>Bacteria</taxon>
        <taxon>Bacillati</taxon>
        <taxon>Bacillota</taxon>
        <taxon>Bacilli</taxon>
        <taxon>Bacillales</taxon>
        <taxon>Caryophanaceae</taxon>
        <taxon>Caryophanon</taxon>
    </lineage>
</organism>
<dbReference type="OrthoDB" id="2382197at2"/>
<evidence type="ECO:0000313" key="2">
    <source>
        <dbReference type="Proteomes" id="UP000093199"/>
    </source>
</evidence>
<dbReference type="RefSeq" id="WP_066544334.1">
    <property type="nucleotide sequence ID" value="NZ_MASJ01000008.1"/>
</dbReference>
<keyword evidence="2" id="KW-1185">Reference proteome</keyword>
<comment type="caution">
    <text evidence="1">The sequence shown here is derived from an EMBL/GenBank/DDBJ whole genome shotgun (WGS) entry which is preliminary data.</text>
</comment>
<dbReference type="STRING" id="33978.A6M13_12375"/>
<dbReference type="AlphaFoldDB" id="A0A1C0YHV6"/>
<accession>A0A1C0YHV6</accession>
<proteinExistence type="predicted"/>
<protein>
    <submittedName>
        <fullName evidence="1">Uncharacterized protein</fullName>
    </submittedName>
</protein>
<dbReference type="Proteomes" id="UP000093199">
    <property type="component" value="Unassembled WGS sequence"/>
</dbReference>
<name>A0A1C0YHV6_9BACL</name>
<evidence type="ECO:0000313" key="1">
    <source>
        <dbReference type="EMBL" id="OCS86750.1"/>
    </source>
</evidence>
<sequence>MKKHVSQIDFRPVIGQAITRVQKDKHTAFIIELEAGAIIIECSWRLVNEQGILIGYRDIIGGQYTYEQVANFIKGKRILNIVHTEQWSDLAIQLEHGRTLQLWHDSALYEGWQLSAAGGFLVVSLRGGAYDEF</sequence>
<gene>
    <name evidence="1" type="ORF">A6M13_12375</name>
</gene>
<dbReference type="EMBL" id="MASJ01000008">
    <property type="protein sequence ID" value="OCS86750.1"/>
    <property type="molecule type" value="Genomic_DNA"/>
</dbReference>
<reference evidence="1 2" key="1">
    <citation type="submission" date="2016-07" db="EMBL/GenBank/DDBJ databases">
        <title>Caryophanon tenue genome sequencing.</title>
        <authorList>
            <person name="Verma A."/>
            <person name="Pal Y."/>
            <person name="Krishnamurthi S."/>
        </authorList>
    </citation>
    <scope>NUCLEOTIDE SEQUENCE [LARGE SCALE GENOMIC DNA]</scope>
    <source>
        <strain evidence="1 2">DSM 14152</strain>
    </source>
</reference>